<dbReference type="GO" id="GO:0004125">
    <property type="term" value="F:L-seryl-tRNA(Sec) selenium transferase activity"/>
    <property type="evidence" value="ECO:0007669"/>
    <property type="project" value="UniProtKB-UniRule"/>
</dbReference>
<evidence type="ECO:0000259" key="10">
    <source>
        <dbReference type="Pfam" id="PF12390"/>
    </source>
</evidence>
<keyword evidence="5 8" id="KW-0648">Protein biosynthesis</keyword>
<dbReference type="AlphaFoldDB" id="A0A6V8LT71"/>
<keyword evidence="6 8" id="KW-0711">Selenium</keyword>
<dbReference type="InterPro" id="IPR018319">
    <property type="entry name" value="SelA-like"/>
</dbReference>
<evidence type="ECO:0000256" key="1">
    <source>
        <dbReference type="ARBA" id="ARBA00001933"/>
    </source>
</evidence>
<evidence type="ECO:0000256" key="9">
    <source>
        <dbReference type="PIRSR" id="PIRSR618319-50"/>
    </source>
</evidence>
<dbReference type="HAMAP" id="MF_00423">
    <property type="entry name" value="SelA"/>
    <property type="match status" value="1"/>
</dbReference>
<organism evidence="11 12">
    <name type="scientific">Fundidesulfovibrio magnetotacticus</name>
    <dbReference type="NCBI Taxonomy" id="2730080"/>
    <lineage>
        <taxon>Bacteria</taxon>
        <taxon>Pseudomonadati</taxon>
        <taxon>Thermodesulfobacteriota</taxon>
        <taxon>Desulfovibrionia</taxon>
        <taxon>Desulfovibrionales</taxon>
        <taxon>Desulfovibrionaceae</taxon>
        <taxon>Fundidesulfovibrio</taxon>
    </lineage>
</organism>
<dbReference type="InterPro" id="IPR015421">
    <property type="entry name" value="PyrdxlP-dep_Trfase_major"/>
</dbReference>
<evidence type="ECO:0000313" key="12">
    <source>
        <dbReference type="Proteomes" id="UP000494245"/>
    </source>
</evidence>
<evidence type="ECO:0000256" key="7">
    <source>
        <dbReference type="ARBA" id="ARBA00044507"/>
    </source>
</evidence>
<evidence type="ECO:0000256" key="3">
    <source>
        <dbReference type="ARBA" id="ARBA00022679"/>
    </source>
</evidence>
<dbReference type="PANTHER" id="PTHR32328:SF0">
    <property type="entry name" value="L-SERYL-TRNA(SEC) SELENIUM TRANSFERASE"/>
    <property type="match status" value="1"/>
</dbReference>
<dbReference type="EC" id="2.9.1.1" evidence="8"/>
<dbReference type="SUPFAM" id="SSF53383">
    <property type="entry name" value="PLP-dependent transferases"/>
    <property type="match status" value="1"/>
</dbReference>
<dbReference type="EMBL" id="BLTE01000005">
    <property type="protein sequence ID" value="GFK93518.1"/>
    <property type="molecule type" value="Genomic_DNA"/>
</dbReference>
<dbReference type="Gene3D" id="3.90.1150.180">
    <property type="match status" value="1"/>
</dbReference>
<dbReference type="Gene3D" id="3.40.640.10">
    <property type="entry name" value="Type I PLP-dependent aspartate aminotransferase-like (Major domain)"/>
    <property type="match status" value="1"/>
</dbReference>
<proteinExistence type="inferred from homology"/>
<evidence type="ECO:0000256" key="6">
    <source>
        <dbReference type="ARBA" id="ARBA00023266"/>
    </source>
</evidence>
<dbReference type="InterPro" id="IPR025862">
    <property type="entry name" value="SelA_trans_N_dom"/>
</dbReference>
<comment type="similarity">
    <text evidence="7 8">Belongs to the SelA family.</text>
</comment>
<gene>
    <name evidence="8 11" type="primary">selA</name>
    <name evidence="11" type="ORF">NNJEOMEG_01352</name>
</gene>
<comment type="cofactor">
    <cofactor evidence="1 8 9">
        <name>pyridoxal 5'-phosphate</name>
        <dbReference type="ChEBI" id="CHEBI:597326"/>
    </cofactor>
</comment>
<evidence type="ECO:0000313" key="11">
    <source>
        <dbReference type="EMBL" id="GFK93518.1"/>
    </source>
</evidence>
<dbReference type="GO" id="GO:0005737">
    <property type="term" value="C:cytoplasm"/>
    <property type="evidence" value="ECO:0007669"/>
    <property type="project" value="UniProtKB-SubCell"/>
</dbReference>
<comment type="subcellular location">
    <subcellularLocation>
        <location evidence="8">Cytoplasm</location>
    </subcellularLocation>
</comment>
<dbReference type="RefSeq" id="WP_173082632.1">
    <property type="nucleotide sequence ID" value="NZ_BLTE01000005.1"/>
</dbReference>
<accession>A0A6V8LT71</accession>
<evidence type="ECO:0000256" key="2">
    <source>
        <dbReference type="ARBA" id="ARBA00022490"/>
    </source>
</evidence>
<comment type="function">
    <text evidence="8">Converts seryl-tRNA(Sec) to selenocysteinyl-tRNA(Sec) required for selenoprotein biosynthesis.</text>
</comment>
<reference evidence="11 12" key="2">
    <citation type="submission" date="2020-05" db="EMBL/GenBank/DDBJ databases">
        <title>Draft genome sequence of Desulfovibrio sp. strainFSS-1.</title>
        <authorList>
            <person name="Shimoshige H."/>
            <person name="Kobayashi H."/>
            <person name="Maekawa T."/>
        </authorList>
    </citation>
    <scope>NUCLEOTIDE SEQUENCE [LARGE SCALE GENOMIC DNA]</scope>
    <source>
        <strain evidence="11 12">SIID29052-01</strain>
    </source>
</reference>
<keyword evidence="12" id="KW-1185">Reference proteome</keyword>
<dbReference type="Pfam" id="PF03841">
    <property type="entry name" value="SelA"/>
    <property type="match status" value="1"/>
</dbReference>
<feature type="domain" description="L-seryl-tRNA selenium transferase N-terminal" evidence="10">
    <location>
        <begin position="5"/>
        <end position="44"/>
    </location>
</feature>
<evidence type="ECO:0000256" key="8">
    <source>
        <dbReference type="HAMAP-Rule" id="MF_00423"/>
    </source>
</evidence>
<comment type="caution">
    <text evidence="11">The sequence shown here is derived from an EMBL/GenBank/DDBJ whole genome shotgun (WGS) entry which is preliminary data.</text>
</comment>
<reference evidence="11 12" key="1">
    <citation type="submission" date="2020-04" db="EMBL/GenBank/DDBJ databases">
        <authorList>
            <consortium name="Desulfovibrio sp. FSS-1 genome sequencing consortium"/>
            <person name="Shimoshige H."/>
            <person name="Kobayashi H."/>
            <person name="Maekawa T."/>
        </authorList>
    </citation>
    <scope>NUCLEOTIDE SEQUENCE [LARGE SCALE GENOMIC DNA]</scope>
    <source>
        <strain evidence="11 12">SIID29052-01</strain>
    </source>
</reference>
<comment type="catalytic activity">
    <reaction evidence="8">
        <text>L-seryl-tRNA(Sec) + selenophosphate + H(+) = L-selenocysteinyl-tRNA(Sec) + phosphate</text>
        <dbReference type="Rhea" id="RHEA:22728"/>
        <dbReference type="Rhea" id="RHEA-COMP:9742"/>
        <dbReference type="Rhea" id="RHEA-COMP:9743"/>
        <dbReference type="ChEBI" id="CHEBI:15378"/>
        <dbReference type="ChEBI" id="CHEBI:16144"/>
        <dbReference type="ChEBI" id="CHEBI:43474"/>
        <dbReference type="ChEBI" id="CHEBI:78533"/>
        <dbReference type="ChEBI" id="CHEBI:78573"/>
        <dbReference type="EC" id="2.9.1.1"/>
    </reaction>
</comment>
<dbReference type="Pfam" id="PF12390">
    <property type="entry name" value="Se-cys_synth_N"/>
    <property type="match status" value="1"/>
</dbReference>
<dbReference type="NCBIfam" id="TIGR00474">
    <property type="entry name" value="selA"/>
    <property type="match status" value="1"/>
</dbReference>
<dbReference type="PANTHER" id="PTHR32328">
    <property type="entry name" value="L-SERYL-TRNA(SEC) SELENIUM TRANSFERASE"/>
    <property type="match status" value="1"/>
</dbReference>
<comment type="pathway">
    <text evidence="8">Aminoacyl-tRNA biosynthesis; selenocysteinyl-tRNA(Sec) biosynthesis; selenocysteinyl-tRNA(Sec) from L-seryl-tRNA(Sec) (bacterial route): step 1/1.</text>
</comment>
<feature type="modified residue" description="N6-(pyridoxal phosphate)lysine" evidence="8 9">
    <location>
        <position position="294"/>
    </location>
</feature>
<dbReference type="UniPathway" id="UPA00906">
    <property type="reaction ID" value="UER00896"/>
</dbReference>
<protein>
    <recommendedName>
        <fullName evidence="8">L-seryl-tRNA(Sec) selenium transferase</fullName>
        <ecNumber evidence="8">2.9.1.1</ecNumber>
    </recommendedName>
    <alternativeName>
        <fullName evidence="8">Selenocysteine synthase</fullName>
        <shortName evidence="8">Sec synthase</shortName>
    </alternativeName>
    <alternativeName>
        <fullName evidence="8">Selenocysteinyl-tRNA(Sec) synthase</fullName>
    </alternativeName>
</protein>
<dbReference type="InterPro" id="IPR004534">
    <property type="entry name" value="SelA_trans"/>
</dbReference>
<name>A0A6V8LT71_9BACT</name>
<dbReference type="Proteomes" id="UP000494245">
    <property type="component" value="Unassembled WGS sequence"/>
</dbReference>
<dbReference type="GO" id="GO:0001514">
    <property type="term" value="P:selenocysteine incorporation"/>
    <property type="evidence" value="ECO:0007669"/>
    <property type="project" value="UniProtKB-UniRule"/>
</dbReference>
<evidence type="ECO:0000256" key="5">
    <source>
        <dbReference type="ARBA" id="ARBA00022917"/>
    </source>
</evidence>
<sequence>MSALYRLLPSMDRVLAHLEALPEPLDAPRALVREAVQAFLDATREEIRQGLIEREDALAWETLSRRIECFARSFVRPRFRRVLNATGVVVHTNLGRSVLADAATGAVALACRHYSNLEFDLSTGGRGSRHSLVEGLLTRLTGAESAMVVNNNAAAVLLVLESLCKGREVVVSRGQLVEIGGSFRVPEVMAKSGAVLREVGATNRTHLRDYEAAITPETAALLRVHTSNFRIIGFTKEVSLEELAALGARHGLPVIEDLGSGTLDDFGSAGLHGEPTVAQVVAAGADVVTFSGDKVLGGPQAGIIVGRKRYLDVLRRNQLGRALRIDKMTLAALEATLRLYLDPERARREIPTLAMIRATPQELKAKAQALARAVRRRAGGHFEACVRPGASRVGGGAFPERDLPTFLVCLSPKNPGLAPDTLRAALLDTDPPLTGRVEDGAFCMDPRTLRPDEFDLAARALALAAVQASL</sequence>
<keyword evidence="3 8" id="KW-0808">Transferase</keyword>
<keyword evidence="2 8" id="KW-0963">Cytoplasm</keyword>
<dbReference type="GO" id="GO:0001717">
    <property type="term" value="P:conversion of seryl-tRNAsec to selenocys-tRNAsec"/>
    <property type="evidence" value="ECO:0007669"/>
    <property type="project" value="UniProtKB-UniRule"/>
</dbReference>
<dbReference type="InterPro" id="IPR015424">
    <property type="entry name" value="PyrdxlP-dep_Trfase"/>
</dbReference>
<evidence type="ECO:0000256" key="4">
    <source>
        <dbReference type="ARBA" id="ARBA00022898"/>
    </source>
</evidence>
<keyword evidence="4 8" id="KW-0663">Pyridoxal phosphate</keyword>